<dbReference type="InterPro" id="IPR054594">
    <property type="entry name" value="Lon_lid"/>
</dbReference>
<organism evidence="3 4">
    <name type="scientific">Candidatus Regiella insecticola 5.15</name>
    <dbReference type="NCBI Taxonomy" id="1005043"/>
    <lineage>
        <taxon>Bacteria</taxon>
        <taxon>Pseudomonadati</taxon>
        <taxon>Pseudomonadota</taxon>
        <taxon>Gammaproteobacteria</taxon>
        <taxon>Enterobacterales</taxon>
        <taxon>Enterobacteriaceae</taxon>
        <taxon>aphid secondary symbionts</taxon>
        <taxon>Candidatus Regiella</taxon>
    </lineage>
</organism>
<evidence type="ECO:0000313" key="3">
    <source>
        <dbReference type="EMBL" id="EGY29639.1"/>
    </source>
</evidence>
<dbReference type="Pfam" id="PF22667">
    <property type="entry name" value="Lon_lid"/>
    <property type="match status" value="1"/>
</dbReference>
<evidence type="ECO:0000259" key="2">
    <source>
        <dbReference type="Pfam" id="PF22667"/>
    </source>
</evidence>
<dbReference type="Proteomes" id="UP000004116">
    <property type="component" value="Unassembled WGS sequence"/>
</dbReference>
<reference evidence="3 4" key="1">
    <citation type="journal article" date="2012" name="Genome Res.">
        <title>Genomic basis of endosymbiont-conferred protection against an insect parasitoid.</title>
        <authorList>
            <person name="Hansen A.K."/>
            <person name="Vorburger C."/>
            <person name="Moran N.A."/>
        </authorList>
    </citation>
    <scope>NUCLEOTIDE SEQUENCE [LARGE SCALE GENOMIC DNA]</scope>
    <source>
        <strain evidence="4">R5.15</strain>
    </source>
</reference>
<evidence type="ECO:0000313" key="4">
    <source>
        <dbReference type="Proteomes" id="UP000004116"/>
    </source>
</evidence>
<comment type="caution">
    <text evidence="3">The sequence shown here is derived from an EMBL/GenBank/DDBJ whole genome shotgun (WGS) entry which is preliminary data.</text>
</comment>
<dbReference type="Pfam" id="PF00004">
    <property type="entry name" value="AAA"/>
    <property type="match status" value="1"/>
</dbReference>
<dbReference type="EMBL" id="AGCA01000074">
    <property type="protein sequence ID" value="EGY29639.1"/>
    <property type="molecule type" value="Genomic_DNA"/>
</dbReference>
<evidence type="ECO:0000259" key="1">
    <source>
        <dbReference type="Pfam" id="PF00004"/>
    </source>
</evidence>
<feature type="domain" description="ATPase AAA-type core" evidence="1">
    <location>
        <begin position="2"/>
        <end position="91"/>
    </location>
</feature>
<proteinExistence type="predicted"/>
<dbReference type="GO" id="GO:0004176">
    <property type="term" value="F:ATP-dependent peptidase activity"/>
    <property type="evidence" value="ECO:0007669"/>
    <property type="project" value="InterPro"/>
</dbReference>
<dbReference type="GO" id="GO:0006515">
    <property type="term" value="P:protein quality control for misfolded or incompletely synthesized proteins"/>
    <property type="evidence" value="ECO:0007669"/>
    <property type="project" value="TreeGrafter"/>
</dbReference>
<dbReference type="Gene3D" id="3.40.50.300">
    <property type="entry name" value="P-loop containing nucleotide triphosphate hydrolases"/>
    <property type="match status" value="1"/>
</dbReference>
<dbReference type="InterPro" id="IPR027417">
    <property type="entry name" value="P-loop_NTPase"/>
</dbReference>
<dbReference type="InterPro" id="IPR027065">
    <property type="entry name" value="Lon_Prtase"/>
</dbReference>
<keyword evidence="3" id="KW-0645">Protease</keyword>
<name>G2GX91_9ENTR</name>
<sequence>GSMPGKLIQKMAKVKVKNPLFLLDEIDKMAADMRGDPASALLEVLDPEQNVAFNDHYLEVDYDLSDVMFVATSNSMNIPAPLLDRMEVIRLSGYTEDEKLNIAKQHLLPKQFDRNAVKKNELTIQDSAIINIIRYYTREAGVRSLEREISKLCRKAVKNLLMDKAIKNIEING</sequence>
<gene>
    <name evidence="3" type="ORF">Rin_00003810</name>
</gene>
<keyword evidence="3" id="KW-0378">Hydrolase</keyword>
<dbReference type="PANTHER" id="PTHR43718">
    <property type="entry name" value="LON PROTEASE"/>
    <property type="match status" value="1"/>
</dbReference>
<dbReference type="AlphaFoldDB" id="G2GX91"/>
<dbReference type="FunFam" id="1.10.8.60:FF:000035">
    <property type="entry name" value="Lon protease"/>
    <property type="match status" value="1"/>
</dbReference>
<feature type="non-terminal residue" evidence="3">
    <location>
        <position position="1"/>
    </location>
</feature>
<dbReference type="GO" id="GO:0016887">
    <property type="term" value="F:ATP hydrolysis activity"/>
    <property type="evidence" value="ECO:0007669"/>
    <property type="project" value="InterPro"/>
</dbReference>
<dbReference type="GO" id="GO:0005524">
    <property type="term" value="F:ATP binding"/>
    <property type="evidence" value="ECO:0007669"/>
    <property type="project" value="InterPro"/>
</dbReference>
<dbReference type="GO" id="GO:0004252">
    <property type="term" value="F:serine-type endopeptidase activity"/>
    <property type="evidence" value="ECO:0007669"/>
    <property type="project" value="InterPro"/>
</dbReference>
<accession>G2GX91</accession>
<protein>
    <submittedName>
        <fullName evidence="3">ATP-dependent Lon protease</fullName>
    </submittedName>
</protein>
<keyword evidence="4" id="KW-1185">Reference proteome</keyword>
<dbReference type="InterPro" id="IPR003959">
    <property type="entry name" value="ATPase_AAA_core"/>
</dbReference>
<dbReference type="PANTHER" id="PTHR43718:SF2">
    <property type="entry name" value="LON PROTEASE HOMOLOG, MITOCHONDRIAL"/>
    <property type="match status" value="1"/>
</dbReference>
<dbReference type="OrthoDB" id="9803599at2"/>
<dbReference type="SUPFAM" id="SSF52540">
    <property type="entry name" value="P-loop containing nucleoside triphosphate hydrolases"/>
    <property type="match status" value="2"/>
</dbReference>
<dbReference type="Gene3D" id="1.10.8.60">
    <property type="match status" value="1"/>
</dbReference>
<dbReference type="RefSeq" id="WP_006706006.1">
    <property type="nucleotide sequence ID" value="NZ_AGCA01000074.1"/>
</dbReference>
<feature type="non-terminal residue" evidence="3">
    <location>
        <position position="173"/>
    </location>
</feature>
<feature type="domain" description="Lon protease AAA+ ATPase lid" evidence="2">
    <location>
        <begin position="114"/>
        <end position="167"/>
    </location>
</feature>